<feature type="signal peptide" evidence="1">
    <location>
        <begin position="1"/>
        <end position="21"/>
    </location>
</feature>
<dbReference type="AlphaFoldDB" id="A0A418Y500"/>
<dbReference type="OrthoDB" id="9800230at2"/>
<dbReference type="InterPro" id="IPR032342">
    <property type="entry name" value="DUF4861"/>
</dbReference>
<dbReference type="RefSeq" id="WP_119810089.1">
    <property type="nucleotide sequence ID" value="NZ_QYUP01000071.1"/>
</dbReference>
<organism evidence="2 3">
    <name type="scientific">Massilia cavernae</name>
    <dbReference type="NCBI Taxonomy" id="2320864"/>
    <lineage>
        <taxon>Bacteria</taxon>
        <taxon>Pseudomonadati</taxon>
        <taxon>Pseudomonadota</taxon>
        <taxon>Betaproteobacteria</taxon>
        <taxon>Burkholderiales</taxon>
        <taxon>Oxalobacteraceae</taxon>
        <taxon>Telluria group</taxon>
        <taxon>Massilia</taxon>
    </lineage>
</organism>
<accession>A0A418Y500</accession>
<comment type="caution">
    <text evidence="2">The sequence shown here is derived from an EMBL/GenBank/DDBJ whole genome shotgun (WGS) entry which is preliminary data.</text>
</comment>
<dbReference type="EMBL" id="QYUP01000071">
    <property type="protein sequence ID" value="RJG21265.1"/>
    <property type="molecule type" value="Genomic_DNA"/>
</dbReference>
<protein>
    <submittedName>
        <fullName evidence="2">DUF4861 domain-containing protein</fullName>
    </submittedName>
</protein>
<evidence type="ECO:0000313" key="2">
    <source>
        <dbReference type="EMBL" id="RJG21265.1"/>
    </source>
</evidence>
<dbReference type="Proteomes" id="UP000284006">
    <property type="component" value="Unassembled WGS sequence"/>
</dbReference>
<reference evidence="2 3" key="1">
    <citation type="submission" date="2018-09" db="EMBL/GenBank/DDBJ databases">
        <authorList>
            <person name="Zhu H."/>
        </authorList>
    </citation>
    <scope>NUCLEOTIDE SEQUENCE [LARGE SCALE GENOMIC DNA]</scope>
    <source>
        <strain evidence="2 3">K1S02-61</strain>
    </source>
</reference>
<gene>
    <name evidence="2" type="ORF">D3872_06905</name>
</gene>
<keyword evidence="3" id="KW-1185">Reference proteome</keyword>
<dbReference type="Pfam" id="PF16153">
    <property type="entry name" value="DUF4861"/>
    <property type="match status" value="1"/>
</dbReference>
<evidence type="ECO:0000313" key="3">
    <source>
        <dbReference type="Proteomes" id="UP000284006"/>
    </source>
</evidence>
<feature type="chain" id="PRO_5019267440" evidence="1">
    <location>
        <begin position="22"/>
        <end position="407"/>
    </location>
</feature>
<sequence>MILRFSLPALAAALLATGASAAERLTITVSHSLDIARPAETIAIPWTRVNEALPQALSQQLVIKDGAGRTLPYQVTNISPMAKDPEMTGAAYGELLFQHDFAPGEKTATFTVEKAGATVPPFAPKTYARFVQERLDDFGWENDKLAHRTYGPALAVPAPAGSNKEVLVTSGLDIWFKRVPYPIVDRWYNIGHDHYHVDQGEGIDMYNVGPTRGAGGTGIWDGKALHVGTNYRQWKIVANGPVRTVFELSYDAWDAAGTKVSEVKRFTVDAGRYFDRIDSTFTFAGPSKLTAAVGLNKRPSDKGQEVKVDFNENRTDGTLVQWITQRSFGDFGVAVIVPPAGTVGFAADERNALVTAPVASGQPLRYHVGAAWTRGSPFATQRDWQRHVAEEAARLRAPVSVSLSAGR</sequence>
<name>A0A418Y500_9BURK</name>
<proteinExistence type="predicted"/>
<evidence type="ECO:0000256" key="1">
    <source>
        <dbReference type="SAM" id="SignalP"/>
    </source>
</evidence>
<keyword evidence="1" id="KW-0732">Signal</keyword>